<keyword evidence="3" id="KW-1185">Reference proteome</keyword>
<dbReference type="OrthoDB" id="275177at2759"/>
<dbReference type="EMBL" id="AGNL01008903">
    <property type="protein sequence ID" value="EJK70192.1"/>
    <property type="molecule type" value="Genomic_DNA"/>
</dbReference>
<evidence type="ECO:0000256" key="1">
    <source>
        <dbReference type="SAM" id="MobiDB-lite"/>
    </source>
</evidence>
<feature type="non-terminal residue" evidence="2">
    <location>
        <position position="139"/>
    </location>
</feature>
<feature type="compositionally biased region" description="Acidic residues" evidence="1">
    <location>
        <begin position="105"/>
        <end position="119"/>
    </location>
</feature>
<protein>
    <recommendedName>
        <fullName evidence="4">GPN-loop GTPase</fullName>
    </recommendedName>
</protein>
<evidence type="ECO:0000313" key="3">
    <source>
        <dbReference type="Proteomes" id="UP000266841"/>
    </source>
</evidence>
<feature type="region of interest" description="Disordered" evidence="1">
    <location>
        <begin position="16"/>
        <end position="64"/>
    </location>
</feature>
<dbReference type="Proteomes" id="UP000266841">
    <property type="component" value="Unassembled WGS sequence"/>
</dbReference>
<name>K0TI62_THAOC</name>
<comment type="caution">
    <text evidence="2">The sequence shown here is derived from an EMBL/GenBank/DDBJ whole genome shotgun (WGS) entry which is preliminary data.</text>
</comment>
<dbReference type="InterPro" id="IPR027417">
    <property type="entry name" value="P-loop_NTPase"/>
</dbReference>
<sequence>MSAPFTIDEEDILASAMAGTSVSPPDDDPASRIPILRRRAAAAASPTAADGTSDGPAPGGKDPVCVIVVGMAGSGKTTLMAQLQRSLRLRARASPAAPGGGDGGGEAEEEGSPDDDEDTPPGAAASRTGYAINLDPAAR</sequence>
<organism evidence="2 3">
    <name type="scientific">Thalassiosira oceanica</name>
    <name type="common">Marine diatom</name>
    <dbReference type="NCBI Taxonomy" id="159749"/>
    <lineage>
        <taxon>Eukaryota</taxon>
        <taxon>Sar</taxon>
        <taxon>Stramenopiles</taxon>
        <taxon>Ochrophyta</taxon>
        <taxon>Bacillariophyta</taxon>
        <taxon>Coscinodiscophyceae</taxon>
        <taxon>Thalassiosirophycidae</taxon>
        <taxon>Thalassiosirales</taxon>
        <taxon>Thalassiosiraceae</taxon>
        <taxon>Thalassiosira</taxon>
    </lineage>
</organism>
<evidence type="ECO:0008006" key="4">
    <source>
        <dbReference type="Google" id="ProtNLM"/>
    </source>
</evidence>
<accession>K0TI62</accession>
<dbReference type="AlphaFoldDB" id="K0TI62"/>
<dbReference type="SUPFAM" id="SSF52540">
    <property type="entry name" value="P-loop containing nucleoside triphosphate hydrolases"/>
    <property type="match status" value="1"/>
</dbReference>
<evidence type="ECO:0000313" key="2">
    <source>
        <dbReference type="EMBL" id="EJK70192.1"/>
    </source>
</evidence>
<gene>
    <name evidence="2" type="ORF">THAOC_08469</name>
</gene>
<dbReference type="Gene3D" id="3.40.50.300">
    <property type="entry name" value="P-loop containing nucleotide triphosphate hydrolases"/>
    <property type="match status" value="1"/>
</dbReference>
<reference evidence="2 3" key="1">
    <citation type="journal article" date="2012" name="Genome Biol.">
        <title>Genome and low-iron response of an oceanic diatom adapted to chronic iron limitation.</title>
        <authorList>
            <person name="Lommer M."/>
            <person name="Specht M."/>
            <person name="Roy A.S."/>
            <person name="Kraemer L."/>
            <person name="Andreson R."/>
            <person name="Gutowska M.A."/>
            <person name="Wolf J."/>
            <person name="Bergner S.V."/>
            <person name="Schilhabel M.B."/>
            <person name="Klostermeier U.C."/>
            <person name="Beiko R.G."/>
            <person name="Rosenstiel P."/>
            <person name="Hippler M."/>
            <person name="Laroche J."/>
        </authorList>
    </citation>
    <scope>NUCLEOTIDE SEQUENCE [LARGE SCALE GENOMIC DNA]</scope>
    <source>
        <strain evidence="2 3">CCMP1005</strain>
    </source>
</reference>
<proteinExistence type="predicted"/>
<feature type="region of interest" description="Disordered" evidence="1">
    <location>
        <begin position="90"/>
        <end position="139"/>
    </location>
</feature>